<name>A0A7K0CY51_9NOCA</name>
<evidence type="ECO:0000259" key="1">
    <source>
        <dbReference type="PROSITE" id="PS50995"/>
    </source>
</evidence>
<comment type="caution">
    <text evidence="2">The sequence shown here is derived from an EMBL/GenBank/DDBJ whole genome shotgun (WGS) entry which is preliminary data.</text>
</comment>
<dbReference type="InterPro" id="IPR036388">
    <property type="entry name" value="WH-like_DNA-bd_sf"/>
</dbReference>
<dbReference type="SUPFAM" id="SSF46785">
    <property type="entry name" value="Winged helix' DNA-binding domain"/>
    <property type="match status" value="1"/>
</dbReference>
<accession>A0A7K0CY51</accession>
<protein>
    <recommendedName>
        <fullName evidence="1">HTH marR-type domain-containing protein</fullName>
    </recommendedName>
</protein>
<dbReference type="InterPro" id="IPR036390">
    <property type="entry name" value="WH_DNA-bd_sf"/>
</dbReference>
<organism evidence="2 3">
    <name type="scientific">Nocardia macrotermitis</name>
    <dbReference type="NCBI Taxonomy" id="2585198"/>
    <lineage>
        <taxon>Bacteria</taxon>
        <taxon>Bacillati</taxon>
        <taxon>Actinomycetota</taxon>
        <taxon>Actinomycetes</taxon>
        <taxon>Mycobacteriales</taxon>
        <taxon>Nocardiaceae</taxon>
        <taxon>Nocardia</taxon>
    </lineage>
</organism>
<proteinExistence type="predicted"/>
<dbReference type="OrthoDB" id="9807800at2"/>
<dbReference type="Gene3D" id="1.10.10.10">
    <property type="entry name" value="Winged helix-like DNA-binding domain superfamily/Winged helix DNA-binding domain"/>
    <property type="match status" value="1"/>
</dbReference>
<dbReference type="Pfam" id="PF12802">
    <property type="entry name" value="MarR_2"/>
    <property type="match status" value="1"/>
</dbReference>
<dbReference type="EMBL" id="WEGK01000003">
    <property type="protein sequence ID" value="MQY18406.1"/>
    <property type="molecule type" value="Genomic_DNA"/>
</dbReference>
<dbReference type="InterPro" id="IPR000835">
    <property type="entry name" value="HTH_MarR-typ"/>
</dbReference>
<gene>
    <name evidence="2" type="ORF">NRB20_14820</name>
</gene>
<sequence>MPKLTSRDYSTLLHFRTALRRFERWSEERAKQVGLTPAQHQLLLAITGHTHAQGPTIGEVADYLTVRHHSAVGLIDRAVEAGLVERTRDTQDSRVVRLIATTLGEERIEALSELHLAELGRLTPLLDHLTASLPIPGVPAEG</sequence>
<dbReference type="GO" id="GO:0006950">
    <property type="term" value="P:response to stress"/>
    <property type="evidence" value="ECO:0007669"/>
    <property type="project" value="TreeGrafter"/>
</dbReference>
<dbReference type="GO" id="GO:0003700">
    <property type="term" value="F:DNA-binding transcription factor activity"/>
    <property type="evidence" value="ECO:0007669"/>
    <property type="project" value="InterPro"/>
</dbReference>
<dbReference type="InterPro" id="IPR039422">
    <property type="entry name" value="MarR/SlyA-like"/>
</dbReference>
<dbReference type="PANTHER" id="PTHR33164:SF43">
    <property type="entry name" value="HTH-TYPE TRANSCRIPTIONAL REPRESSOR YETL"/>
    <property type="match status" value="1"/>
</dbReference>
<reference evidence="2 3" key="1">
    <citation type="submission" date="2019-10" db="EMBL/GenBank/DDBJ databases">
        <title>Nocardia macrotermitis sp. nov. and Nocardia aurantia sp. nov., isolated from the gut of fungus growing-termite Macrotermes natalensis.</title>
        <authorList>
            <person name="Benndorf R."/>
            <person name="Schwitalla J."/>
            <person name="Martin K."/>
            <person name="De Beer W."/>
            <person name="Kaster A.-K."/>
            <person name="Vollmers J."/>
            <person name="Poulsen M."/>
            <person name="Beemelmanns C."/>
        </authorList>
    </citation>
    <scope>NUCLEOTIDE SEQUENCE [LARGE SCALE GENOMIC DNA]</scope>
    <source>
        <strain evidence="2 3">RB20</strain>
    </source>
</reference>
<dbReference type="RefSeq" id="WP_153408875.1">
    <property type="nucleotide sequence ID" value="NZ_WEGK01000003.1"/>
</dbReference>
<dbReference type="PROSITE" id="PS50995">
    <property type="entry name" value="HTH_MARR_2"/>
    <property type="match status" value="1"/>
</dbReference>
<feature type="domain" description="HTH marR-type" evidence="1">
    <location>
        <begin position="5"/>
        <end position="142"/>
    </location>
</feature>
<dbReference type="Proteomes" id="UP000438448">
    <property type="component" value="Unassembled WGS sequence"/>
</dbReference>
<evidence type="ECO:0000313" key="3">
    <source>
        <dbReference type="Proteomes" id="UP000438448"/>
    </source>
</evidence>
<evidence type="ECO:0000313" key="2">
    <source>
        <dbReference type="EMBL" id="MQY18406.1"/>
    </source>
</evidence>
<dbReference type="AlphaFoldDB" id="A0A7K0CY51"/>
<dbReference type="PANTHER" id="PTHR33164">
    <property type="entry name" value="TRANSCRIPTIONAL REGULATOR, MARR FAMILY"/>
    <property type="match status" value="1"/>
</dbReference>
<keyword evidence="3" id="KW-1185">Reference proteome</keyword>
<dbReference type="SMART" id="SM00347">
    <property type="entry name" value="HTH_MARR"/>
    <property type="match status" value="1"/>
</dbReference>